<dbReference type="Pfam" id="PF13354">
    <property type="entry name" value="Beta-lactamase2"/>
    <property type="match status" value="1"/>
</dbReference>
<evidence type="ECO:0000259" key="8">
    <source>
        <dbReference type="Pfam" id="PF13354"/>
    </source>
</evidence>
<evidence type="ECO:0000256" key="7">
    <source>
        <dbReference type="SAM" id="SignalP"/>
    </source>
</evidence>
<evidence type="ECO:0000313" key="10">
    <source>
        <dbReference type="Proteomes" id="UP001190466"/>
    </source>
</evidence>
<dbReference type="PRINTS" id="PR00118">
    <property type="entry name" value="BLACTAMASEA"/>
</dbReference>
<organism evidence="9 10">
    <name type="scientific">[Mycobacterium] wendilense</name>
    <dbReference type="NCBI Taxonomy" id="3064284"/>
    <lineage>
        <taxon>Bacteria</taxon>
        <taxon>Bacillati</taxon>
        <taxon>Actinomycetota</taxon>
        <taxon>Actinomycetes</taxon>
        <taxon>Mycobacteriales</taxon>
        <taxon>Mycobacteriaceae</taxon>
        <taxon>Mycolicibacter</taxon>
    </lineage>
</organism>
<dbReference type="Gene3D" id="3.40.710.10">
    <property type="entry name" value="DD-peptidase/beta-lactamase superfamily"/>
    <property type="match status" value="1"/>
</dbReference>
<dbReference type="EMBL" id="OY726395">
    <property type="protein sequence ID" value="CAJ1582819.1"/>
    <property type="molecule type" value="Genomic_DNA"/>
</dbReference>
<protein>
    <recommendedName>
        <fullName evidence="3 6">Beta-lactamase</fullName>
        <ecNumber evidence="2 6">3.5.2.6</ecNumber>
    </recommendedName>
</protein>
<dbReference type="SUPFAM" id="SSF56601">
    <property type="entry name" value="beta-lactamase/transpeptidase-like"/>
    <property type="match status" value="1"/>
</dbReference>
<feature type="signal peptide" evidence="7">
    <location>
        <begin position="1"/>
        <end position="28"/>
    </location>
</feature>
<evidence type="ECO:0000256" key="4">
    <source>
        <dbReference type="ARBA" id="ARBA00022801"/>
    </source>
</evidence>
<reference evidence="9 10" key="1">
    <citation type="submission" date="2023-08" db="EMBL/GenBank/DDBJ databases">
        <authorList>
            <person name="Folkvardsen B D."/>
            <person name="Norman A."/>
        </authorList>
    </citation>
    <scope>NUCLEOTIDE SEQUENCE [LARGE SCALE GENOMIC DNA]</scope>
    <source>
        <strain evidence="9 10">Mu0050</strain>
    </source>
</reference>
<dbReference type="InterPro" id="IPR000871">
    <property type="entry name" value="Beta-lactam_class-A"/>
</dbReference>
<name>A0ABM9MDX6_9MYCO</name>
<dbReference type="InterPro" id="IPR006311">
    <property type="entry name" value="TAT_signal"/>
</dbReference>
<dbReference type="PROSITE" id="PS00146">
    <property type="entry name" value="BETA_LACTAMASE_A"/>
    <property type="match status" value="1"/>
</dbReference>
<keyword evidence="5 6" id="KW-0046">Antibiotic resistance</keyword>
<sequence length="299" mass="31516">MTTPLTRRQALVGLAAVAVLAGCRPAGALPPSQPADRLDLAGIEDRHGARIGMYAVDLGSGTSLAHGADDRFAMCSTFKTYAAARVLQLADQDRLQLDTPVPVTESDIVTHAPVTGTKVGQAMSLAELCAAALIESDNTAGNLLLRTIGGPSAITEFARSVGDDQTRLDRWETELNAALPGDLRDTTTPRALGIGYREVLTGTALSDTARERLLTWMRSNITAGKRFRAALPPGWTSADKTGAGDYGTTNDAGLLIGPAGQRVIMVVLTRSRDDQPEAGPYNDAIAETVDLTLEALGHR</sequence>
<dbReference type="PROSITE" id="PS51318">
    <property type="entry name" value="TAT"/>
    <property type="match status" value="1"/>
</dbReference>
<keyword evidence="7" id="KW-0732">Signal</keyword>
<evidence type="ECO:0000256" key="1">
    <source>
        <dbReference type="ARBA" id="ARBA00009009"/>
    </source>
</evidence>
<evidence type="ECO:0000256" key="6">
    <source>
        <dbReference type="RuleBase" id="RU361140"/>
    </source>
</evidence>
<dbReference type="RefSeq" id="WP_316516765.1">
    <property type="nucleotide sequence ID" value="NZ_OY726395.1"/>
</dbReference>
<keyword evidence="4 6" id="KW-0378">Hydrolase</keyword>
<comment type="catalytic activity">
    <reaction evidence="6">
        <text>a beta-lactam + H2O = a substituted beta-amino acid</text>
        <dbReference type="Rhea" id="RHEA:20401"/>
        <dbReference type="ChEBI" id="CHEBI:15377"/>
        <dbReference type="ChEBI" id="CHEBI:35627"/>
        <dbReference type="ChEBI" id="CHEBI:140347"/>
        <dbReference type="EC" id="3.5.2.6"/>
    </reaction>
</comment>
<dbReference type="EC" id="3.5.2.6" evidence="2 6"/>
<dbReference type="InterPro" id="IPR012338">
    <property type="entry name" value="Beta-lactam/transpept-like"/>
</dbReference>
<dbReference type="InterPro" id="IPR023650">
    <property type="entry name" value="Beta-lactam_class-A_AS"/>
</dbReference>
<dbReference type="GO" id="GO:0008800">
    <property type="term" value="F:beta-lactamase activity"/>
    <property type="evidence" value="ECO:0007669"/>
    <property type="project" value="UniProtKB-EC"/>
</dbReference>
<evidence type="ECO:0000256" key="5">
    <source>
        <dbReference type="ARBA" id="ARBA00023251"/>
    </source>
</evidence>
<dbReference type="PROSITE" id="PS51257">
    <property type="entry name" value="PROKAR_LIPOPROTEIN"/>
    <property type="match status" value="1"/>
</dbReference>
<dbReference type="PANTHER" id="PTHR35333:SF3">
    <property type="entry name" value="BETA-LACTAMASE-TYPE TRANSPEPTIDASE FOLD CONTAINING PROTEIN"/>
    <property type="match status" value="1"/>
</dbReference>
<feature type="domain" description="Beta-lactamase class A catalytic" evidence="8">
    <location>
        <begin position="52"/>
        <end position="269"/>
    </location>
</feature>
<gene>
    <name evidence="9" type="primary">bla</name>
    <name evidence="9" type="ORF">MU0050_002296</name>
</gene>
<keyword evidence="10" id="KW-1185">Reference proteome</keyword>
<evidence type="ECO:0000313" key="9">
    <source>
        <dbReference type="EMBL" id="CAJ1582819.1"/>
    </source>
</evidence>
<dbReference type="PANTHER" id="PTHR35333">
    <property type="entry name" value="BETA-LACTAMASE"/>
    <property type="match status" value="1"/>
</dbReference>
<dbReference type="InterPro" id="IPR045155">
    <property type="entry name" value="Beta-lactam_cat"/>
</dbReference>
<dbReference type="NCBIfam" id="NF033103">
    <property type="entry name" value="bla_class_A"/>
    <property type="match status" value="1"/>
</dbReference>
<accession>A0ABM9MDX6</accession>
<proteinExistence type="inferred from homology"/>
<feature type="chain" id="PRO_5045826253" description="Beta-lactamase" evidence="7">
    <location>
        <begin position="29"/>
        <end position="299"/>
    </location>
</feature>
<dbReference type="Proteomes" id="UP001190466">
    <property type="component" value="Chromosome"/>
</dbReference>
<evidence type="ECO:0000256" key="2">
    <source>
        <dbReference type="ARBA" id="ARBA00012865"/>
    </source>
</evidence>
<comment type="similarity">
    <text evidence="1 6">Belongs to the class-A beta-lactamase family.</text>
</comment>
<evidence type="ECO:0000256" key="3">
    <source>
        <dbReference type="ARBA" id="ARBA00018879"/>
    </source>
</evidence>